<evidence type="ECO:0000313" key="2">
    <source>
        <dbReference type="EMBL" id="EKD25581.1"/>
    </source>
</evidence>
<dbReference type="AlphaFoldDB" id="K1XK43"/>
<feature type="domain" description="NadR/Ttd14 AAA" evidence="1">
    <location>
        <begin position="7"/>
        <end position="186"/>
    </location>
</feature>
<reference evidence="2" key="1">
    <citation type="journal article" date="2012" name="Science">
        <title>Fermentation, hydrogen, and sulfur metabolism in multiple uncultivated bacterial phyla.</title>
        <authorList>
            <person name="Wrighton K.C."/>
            <person name="Thomas B.C."/>
            <person name="Sharon I."/>
            <person name="Miller C.S."/>
            <person name="Castelle C.J."/>
            <person name="VerBerkmoes N.C."/>
            <person name="Wilkins M.J."/>
            <person name="Hettich R.L."/>
            <person name="Lipton M.S."/>
            <person name="Williams K.H."/>
            <person name="Long P.E."/>
            <person name="Banfield J.F."/>
        </authorList>
    </citation>
    <scope>NUCLEOTIDE SEQUENCE [LARGE SCALE GENOMIC DNA]</scope>
</reference>
<protein>
    <recommendedName>
        <fullName evidence="1">NadR/Ttd14 AAA domain-containing protein</fullName>
    </recommendedName>
</protein>
<proteinExistence type="predicted"/>
<dbReference type="GO" id="GO:0005525">
    <property type="term" value="F:GTP binding"/>
    <property type="evidence" value="ECO:0007669"/>
    <property type="project" value="TreeGrafter"/>
</dbReference>
<dbReference type="InterPro" id="IPR053227">
    <property type="entry name" value="TRPL-trafficking_regulator"/>
</dbReference>
<dbReference type="Gene3D" id="3.40.50.300">
    <property type="entry name" value="P-loop containing nucleotide triphosphate hydrolases"/>
    <property type="match status" value="1"/>
</dbReference>
<dbReference type="EMBL" id="AMFJ01036020">
    <property type="protein sequence ID" value="EKD25581.1"/>
    <property type="molecule type" value="Genomic_DNA"/>
</dbReference>
<dbReference type="Pfam" id="PF13521">
    <property type="entry name" value="AAA_28"/>
    <property type="match status" value="1"/>
</dbReference>
<dbReference type="PANTHER" id="PTHR34932">
    <property type="entry name" value="TRPL TRANSLOCATION DEFECT PROTEIN 14"/>
    <property type="match status" value="1"/>
</dbReference>
<sequence length="206" mass="23472">MKQIIKRIVFTGGPGGGKTLGVNPIKRKAKKLGWKVFICRETATDLLNAGFEISDKGICVKTFQEQIVLDQIHKEDMIYNIAKQHKYPKILIIHDRAIMDGMAYLSRKDFIDILKKHKLTITSIRKRYDAIFHLVSAAIGAEASYGSKTNKIRSEDLPKAQIVDEKTKKAWKPHRHIRVIDNSTAFKAKLKRLSDEVITYLKSIPT</sequence>
<dbReference type="InterPro" id="IPR038727">
    <property type="entry name" value="NadR/Ttd14_AAA_dom"/>
</dbReference>
<evidence type="ECO:0000259" key="1">
    <source>
        <dbReference type="Pfam" id="PF13521"/>
    </source>
</evidence>
<organism evidence="2">
    <name type="scientific">uncultured bacterium</name>
    <name type="common">gcode 4</name>
    <dbReference type="NCBI Taxonomy" id="1234023"/>
    <lineage>
        <taxon>Bacteria</taxon>
        <taxon>environmental samples</taxon>
    </lineage>
</organism>
<gene>
    <name evidence="2" type="ORF">ACD_80C00013G0011</name>
</gene>
<dbReference type="GO" id="GO:0035091">
    <property type="term" value="F:phosphatidylinositol binding"/>
    <property type="evidence" value="ECO:0007669"/>
    <property type="project" value="TreeGrafter"/>
</dbReference>
<accession>K1XK43</accession>
<dbReference type="SUPFAM" id="SSF52540">
    <property type="entry name" value="P-loop containing nucleoside triphosphate hydrolases"/>
    <property type="match status" value="1"/>
</dbReference>
<dbReference type="PANTHER" id="PTHR34932:SF1">
    <property type="entry name" value="TRPL TRANSLOCATION DEFECT PROTEIN 14"/>
    <property type="match status" value="1"/>
</dbReference>
<comment type="caution">
    <text evidence="2">The sequence shown here is derived from an EMBL/GenBank/DDBJ whole genome shotgun (WGS) entry which is preliminary data.</text>
</comment>
<dbReference type="GO" id="GO:0070300">
    <property type="term" value="F:phosphatidic acid binding"/>
    <property type="evidence" value="ECO:0007669"/>
    <property type="project" value="TreeGrafter"/>
</dbReference>
<name>K1XK43_9BACT</name>
<dbReference type="InterPro" id="IPR027417">
    <property type="entry name" value="P-loop_NTPase"/>
</dbReference>